<comment type="cofactor">
    <cofactor evidence="1">
        <name>Fe cation</name>
        <dbReference type="ChEBI" id="CHEBI:24875"/>
    </cofactor>
</comment>
<evidence type="ECO:0000256" key="4">
    <source>
        <dbReference type="ARBA" id="ARBA00023002"/>
    </source>
</evidence>
<proteinExistence type="predicted"/>
<dbReference type="CDD" id="cd03469">
    <property type="entry name" value="Rieske_RO_Alpha_N"/>
    <property type="match status" value="1"/>
</dbReference>
<dbReference type="SUPFAM" id="SSF55961">
    <property type="entry name" value="Bet v1-like"/>
    <property type="match status" value="1"/>
</dbReference>
<dbReference type="GO" id="GO:0016491">
    <property type="term" value="F:oxidoreductase activity"/>
    <property type="evidence" value="ECO:0007669"/>
    <property type="project" value="UniProtKB-KW"/>
</dbReference>
<evidence type="ECO:0000313" key="8">
    <source>
        <dbReference type="EMBL" id="RLK00486.1"/>
    </source>
</evidence>
<dbReference type="AlphaFoldDB" id="A0A497Z5B3"/>
<dbReference type="Pfam" id="PF00848">
    <property type="entry name" value="Ring_hydroxyl_A"/>
    <property type="match status" value="1"/>
</dbReference>
<dbReference type="InterPro" id="IPR001663">
    <property type="entry name" value="Rng_hydr_dOase-A"/>
</dbReference>
<dbReference type="GO" id="GO:0051537">
    <property type="term" value="F:2 iron, 2 sulfur cluster binding"/>
    <property type="evidence" value="ECO:0007669"/>
    <property type="project" value="UniProtKB-KW"/>
</dbReference>
<keyword evidence="6" id="KW-0411">Iron-sulfur</keyword>
<dbReference type="Gene3D" id="2.102.10.10">
    <property type="entry name" value="Rieske [2Fe-2S] iron-sulphur domain"/>
    <property type="match status" value="1"/>
</dbReference>
<evidence type="ECO:0000259" key="7">
    <source>
        <dbReference type="PROSITE" id="PS51296"/>
    </source>
</evidence>
<dbReference type="InterPro" id="IPR036922">
    <property type="entry name" value="Rieske_2Fe-2S_sf"/>
</dbReference>
<keyword evidence="3" id="KW-0479">Metal-binding</keyword>
<protein>
    <submittedName>
        <fullName evidence="8">Rieske 2Fe-2S family protein</fullName>
    </submittedName>
</protein>
<dbReference type="PRINTS" id="PR00090">
    <property type="entry name" value="RNGDIOXGNASE"/>
</dbReference>
<evidence type="ECO:0000256" key="3">
    <source>
        <dbReference type="ARBA" id="ARBA00022723"/>
    </source>
</evidence>
<dbReference type="PROSITE" id="PS51296">
    <property type="entry name" value="RIESKE"/>
    <property type="match status" value="1"/>
</dbReference>
<keyword evidence="4" id="KW-0560">Oxidoreductase</keyword>
<dbReference type="CDD" id="cd00680">
    <property type="entry name" value="RHO_alpha_C"/>
    <property type="match status" value="1"/>
</dbReference>
<dbReference type="PANTHER" id="PTHR43756">
    <property type="entry name" value="CHOLINE MONOOXYGENASE, CHLOROPLASTIC"/>
    <property type="match status" value="1"/>
</dbReference>
<dbReference type="SUPFAM" id="SSF50022">
    <property type="entry name" value="ISP domain"/>
    <property type="match status" value="1"/>
</dbReference>
<dbReference type="EMBL" id="RCCT01000006">
    <property type="protein sequence ID" value="RLK00486.1"/>
    <property type="molecule type" value="Genomic_DNA"/>
</dbReference>
<keyword evidence="5" id="KW-0408">Iron</keyword>
<organism evidence="8 9">
    <name type="scientific">Ruegeria conchae</name>
    <dbReference type="NCBI Taxonomy" id="981384"/>
    <lineage>
        <taxon>Bacteria</taxon>
        <taxon>Pseudomonadati</taxon>
        <taxon>Pseudomonadota</taxon>
        <taxon>Alphaproteobacteria</taxon>
        <taxon>Rhodobacterales</taxon>
        <taxon>Roseobacteraceae</taxon>
        <taxon>Ruegeria</taxon>
    </lineage>
</organism>
<reference evidence="8 9" key="1">
    <citation type="submission" date="2018-10" db="EMBL/GenBank/DDBJ databases">
        <title>Genomic Encyclopedia of Archaeal and Bacterial Type Strains, Phase II (KMG-II): from individual species to whole genera.</title>
        <authorList>
            <person name="Goeker M."/>
        </authorList>
    </citation>
    <scope>NUCLEOTIDE SEQUENCE [LARGE SCALE GENOMIC DNA]</scope>
    <source>
        <strain evidence="8 9">DSM 29317</strain>
    </source>
</reference>
<dbReference type="RefSeq" id="WP_010440699.1">
    <property type="nucleotide sequence ID" value="NZ_AEYW01000007.1"/>
</dbReference>
<dbReference type="Proteomes" id="UP000271700">
    <property type="component" value="Unassembled WGS sequence"/>
</dbReference>
<accession>A0A497Z5B3</accession>
<evidence type="ECO:0000256" key="2">
    <source>
        <dbReference type="ARBA" id="ARBA00022714"/>
    </source>
</evidence>
<evidence type="ECO:0000256" key="1">
    <source>
        <dbReference type="ARBA" id="ARBA00001962"/>
    </source>
</evidence>
<comment type="caution">
    <text evidence="8">The sequence shown here is derived from an EMBL/GenBank/DDBJ whole genome shotgun (WGS) entry which is preliminary data.</text>
</comment>
<dbReference type="Pfam" id="PF00355">
    <property type="entry name" value="Rieske"/>
    <property type="match status" value="1"/>
</dbReference>
<feature type="domain" description="Rieske" evidence="7">
    <location>
        <begin position="40"/>
        <end position="120"/>
    </location>
</feature>
<dbReference type="PANTHER" id="PTHR43756:SF5">
    <property type="entry name" value="CHOLINE MONOOXYGENASE, CHLOROPLASTIC"/>
    <property type="match status" value="1"/>
</dbReference>
<dbReference type="STRING" id="981384.GCA_000192475_02428"/>
<gene>
    <name evidence="8" type="ORF">CLV75_3476</name>
</gene>
<keyword evidence="9" id="KW-1185">Reference proteome</keyword>
<dbReference type="OrthoDB" id="7456916at2"/>
<dbReference type="Gene3D" id="3.90.380.10">
    <property type="entry name" value="Naphthalene 1,2-dioxygenase Alpha Subunit, Chain A, domain 1"/>
    <property type="match status" value="1"/>
</dbReference>
<evidence type="ECO:0000313" key="9">
    <source>
        <dbReference type="Proteomes" id="UP000271700"/>
    </source>
</evidence>
<dbReference type="InterPro" id="IPR017941">
    <property type="entry name" value="Rieske_2Fe-2S"/>
</dbReference>
<sequence length="395" mass="44451">MQAPASLPDKPKNRLPREAYVSEDWFQVEQSQIFSRCWTFAGVTMDFPEPGDFRTIKAGANSVIVIKGADGELRGFHNLCRHRGTELLEGCGNAGKTIVCPYHNWVYNLDGALRGVPAQRECFPDLDKKSNALFGAAVGVFRNLVFVNPDPDADFDNWLSGLDQVPWPHDLTSTELQENPDNVVYEIECNWKVFFENAIDGYHLAYLHKDTLGGPTHDKNLWEVFGQNMIWWSTEREGVKHRIPQFVENSAKGSGLKTVKNAETPGYGGVYMLFPTTILTPNPWGFSISTMEPISANRMRLRVRNWSPKGWFTYTHRAADIPGYDAETGLIKSSHWTKHPLETGDFQTEDVWVCEKMQKSMQSPRFEVGALAIGAGGEAAIDFFQQTVLGLMPKQ</sequence>
<evidence type="ECO:0000256" key="5">
    <source>
        <dbReference type="ARBA" id="ARBA00023004"/>
    </source>
</evidence>
<dbReference type="InterPro" id="IPR015879">
    <property type="entry name" value="Ring_hydroxy_dOase_asu_C_dom"/>
</dbReference>
<name>A0A497Z5B3_9RHOB</name>
<keyword evidence="2" id="KW-0001">2Fe-2S</keyword>
<evidence type="ECO:0000256" key="6">
    <source>
        <dbReference type="ARBA" id="ARBA00023014"/>
    </source>
</evidence>
<dbReference type="GO" id="GO:0005506">
    <property type="term" value="F:iron ion binding"/>
    <property type="evidence" value="ECO:0007669"/>
    <property type="project" value="InterPro"/>
</dbReference>